<keyword evidence="2" id="KW-0560">Oxidoreductase</keyword>
<dbReference type="PANTHER" id="PTHR11908">
    <property type="entry name" value="XANTHINE DEHYDROGENASE"/>
    <property type="match status" value="1"/>
</dbReference>
<dbReference type="Proteomes" id="UP000037269">
    <property type="component" value="Unassembled WGS sequence"/>
</dbReference>
<comment type="cofactor">
    <cofactor evidence="3">
        <name>Mo-molybdopterin cytosine dinucleotide</name>
        <dbReference type="ChEBI" id="CHEBI:71308"/>
    </cofactor>
</comment>
<dbReference type="Pfam" id="PF20256">
    <property type="entry name" value="MoCoBD_2"/>
    <property type="match status" value="1"/>
</dbReference>
<dbReference type="EMBL" id="LGUG01000004">
    <property type="protein sequence ID" value="KON97311.1"/>
    <property type="molecule type" value="Genomic_DNA"/>
</dbReference>
<evidence type="ECO:0000256" key="3">
    <source>
        <dbReference type="ARBA" id="ARBA00053029"/>
    </source>
</evidence>
<dbReference type="InterPro" id="IPR008274">
    <property type="entry name" value="AldOxase/xan_DH_MoCoBD1"/>
</dbReference>
<evidence type="ECO:0000313" key="8">
    <source>
        <dbReference type="Proteomes" id="UP000182836"/>
    </source>
</evidence>
<evidence type="ECO:0000313" key="7">
    <source>
        <dbReference type="Proteomes" id="UP000037269"/>
    </source>
</evidence>
<gene>
    <name evidence="5" type="ORF">AF333_19370</name>
    <name evidence="6" type="ORF">SAMN04487909_110157</name>
</gene>
<accession>A0A0D1WH87</accession>
<feature type="domain" description="Aldehyde oxidase/xanthine dehydrogenase a/b hammerhead" evidence="4">
    <location>
        <begin position="19"/>
        <end position="135"/>
    </location>
</feature>
<reference evidence="5 7" key="1">
    <citation type="submission" date="2015-07" db="EMBL/GenBank/DDBJ databases">
        <title>Fjat-14205 dsm 2895.</title>
        <authorList>
            <person name="Liu B."/>
            <person name="Wang J."/>
            <person name="Zhu Y."/>
            <person name="Liu G."/>
            <person name="Chen Q."/>
            <person name="Chen Z."/>
            <person name="Lan J."/>
            <person name="Che J."/>
            <person name="Ge C."/>
            <person name="Shi H."/>
            <person name="Pan Z."/>
            <person name="Liu X."/>
        </authorList>
    </citation>
    <scope>NUCLEOTIDE SEQUENCE [LARGE SCALE GENOMIC DNA]</scope>
    <source>
        <strain evidence="5 7">DSM 2895</strain>
    </source>
</reference>
<dbReference type="Proteomes" id="UP000182836">
    <property type="component" value="Unassembled WGS sequence"/>
</dbReference>
<dbReference type="FunFam" id="3.30.365.10:FF:000001">
    <property type="entry name" value="Xanthine dehydrogenase oxidase"/>
    <property type="match status" value="1"/>
</dbReference>
<evidence type="ECO:0000256" key="1">
    <source>
        <dbReference type="ARBA" id="ARBA00022505"/>
    </source>
</evidence>
<dbReference type="AlphaFoldDB" id="A0A0D1WH87"/>
<dbReference type="GO" id="GO:0005506">
    <property type="term" value="F:iron ion binding"/>
    <property type="evidence" value="ECO:0007669"/>
    <property type="project" value="InterPro"/>
</dbReference>
<dbReference type="InterPro" id="IPR046867">
    <property type="entry name" value="AldOxase/xan_DH_MoCoBD2"/>
</dbReference>
<dbReference type="InterPro" id="IPR036856">
    <property type="entry name" value="Ald_Oxase/Xan_DH_a/b_sf"/>
</dbReference>
<dbReference type="RefSeq" id="WP_043064807.1">
    <property type="nucleotide sequence ID" value="NZ_BJOA01000243.1"/>
</dbReference>
<evidence type="ECO:0000313" key="6">
    <source>
        <dbReference type="EMBL" id="SDJ02301.1"/>
    </source>
</evidence>
<dbReference type="InterPro" id="IPR000674">
    <property type="entry name" value="Ald_Oxase/Xan_DH_a/b"/>
</dbReference>
<proteinExistence type="predicted"/>
<dbReference type="EMBL" id="FNED01000010">
    <property type="protein sequence ID" value="SDJ02301.1"/>
    <property type="molecule type" value="Genomic_DNA"/>
</dbReference>
<protein>
    <submittedName>
        <fullName evidence="5">Carbon monoxide dehydrogenase</fullName>
    </submittedName>
    <submittedName>
        <fullName evidence="6">Carbon-monoxide dehydrogenase large subunit</fullName>
    </submittedName>
</protein>
<dbReference type="Pfam" id="PF01315">
    <property type="entry name" value="Ald_Xan_dh_C"/>
    <property type="match status" value="1"/>
</dbReference>
<dbReference type="InterPro" id="IPR016208">
    <property type="entry name" value="Ald_Oxase/xanthine_DH-like"/>
</dbReference>
<dbReference type="Pfam" id="PF02738">
    <property type="entry name" value="MoCoBD_1"/>
    <property type="match status" value="1"/>
</dbReference>
<sequence length="782" mass="85116">MASMIGTRIKRKEDPKLITGNGNFTDDIKLPGMLYAAFLRSTHAHARIKRIDVSQAVKHPGVVAIYTGGDLVGRMKSVPTSWYVPGCNLKAKDRSPLAVDKVLYVGEGVAMVVAEDRYAAYDALDAIEVEYEELKAVTGQEAALKDGAPLVHEDVENNLAFLWKAGEVPDEAFANAEVVVRERYYEQRVVPNPMETRAAVAQYNSGSGDMTMWCTSQNPHIHRMVYAEVLDIPESKLRIIAPDVGGGFGAKIGVYADEAVVAYAARHLKRPVKWMEDRKEHFMATNHARDEVIEVELAGKRDGTMTALRVRNIANMGAYLSTMGAGVPTICFGLMVTGAYAIPQAAVEVYGVYTNTTPTDAYRGAGKPESAYQIERAVDAFAREIGMDPVEIRRKNFIPKEKFPYDTAMAVTYDSGDYMLTLDKALEMANYEDLRREQEELRKQGRYLGIGLSTYVELCGLGPSKVAGAIGLQFGQWENATVRVHPSGKVIVLTGASPHGQGEDTTFAQVVADKLGVPLEDIEVLHGDTQMIPMGWGTYGSRTTPVGGAAVAIAAERVTEKAKKIAAHELEVSIEDLEFSDGVFQVKGVPGHQRTFQEIARSANMAWNLPEGMEPALEAQSFFDPSNFVYPFGAHICVVEVDSNTGQIELKRYIAVDDVGRVINPMIAEGQVHGGLAQGIGQALWEGAVYGENGQLVSGTFMDYTMPKADFFPVLETVFTETPSPVNPLGAKGVGETGTTASPPAVVNAVLDALRPFGITHLDMPLTPEKVWKAMQKGRKEA</sequence>
<dbReference type="GeneID" id="42307315"/>
<dbReference type="InterPro" id="IPR037165">
    <property type="entry name" value="AldOxase/xan_DH_Mopterin-bd_sf"/>
</dbReference>
<dbReference type="STRING" id="47500.AF333_19370"/>
<dbReference type="SUPFAM" id="SSF54665">
    <property type="entry name" value="CO dehydrogenase molybdoprotein N-domain-like"/>
    <property type="match status" value="1"/>
</dbReference>
<dbReference type="SMART" id="SM01008">
    <property type="entry name" value="Ald_Xan_dh_C"/>
    <property type="match status" value="1"/>
</dbReference>
<evidence type="ECO:0000256" key="2">
    <source>
        <dbReference type="ARBA" id="ARBA00023002"/>
    </source>
</evidence>
<keyword evidence="1" id="KW-0500">Molybdenum</keyword>
<dbReference type="SUPFAM" id="SSF56003">
    <property type="entry name" value="Molybdenum cofactor-binding domain"/>
    <property type="match status" value="1"/>
</dbReference>
<dbReference type="Gene3D" id="3.30.365.10">
    <property type="entry name" value="Aldehyde oxidase/xanthine dehydrogenase, molybdopterin binding domain"/>
    <property type="match status" value="4"/>
</dbReference>
<dbReference type="OrthoDB" id="9759099at2"/>
<dbReference type="Gene3D" id="3.90.1170.50">
    <property type="entry name" value="Aldehyde oxidase/xanthine dehydrogenase, a/b hammerhead"/>
    <property type="match status" value="1"/>
</dbReference>
<name>A0A0D1WH87_ANEMI</name>
<dbReference type="GO" id="GO:0016491">
    <property type="term" value="F:oxidoreductase activity"/>
    <property type="evidence" value="ECO:0007669"/>
    <property type="project" value="UniProtKB-KW"/>
</dbReference>
<organism evidence="5 7">
    <name type="scientific">Aneurinibacillus migulanus</name>
    <name type="common">Bacillus migulanus</name>
    <dbReference type="NCBI Taxonomy" id="47500"/>
    <lineage>
        <taxon>Bacteria</taxon>
        <taxon>Bacillati</taxon>
        <taxon>Bacillota</taxon>
        <taxon>Bacilli</taxon>
        <taxon>Bacillales</taxon>
        <taxon>Paenibacillaceae</taxon>
        <taxon>Aneurinibacillus group</taxon>
        <taxon>Aneurinibacillus</taxon>
    </lineage>
</organism>
<reference evidence="6 8" key="2">
    <citation type="submission" date="2016-10" db="EMBL/GenBank/DDBJ databases">
        <authorList>
            <person name="de Groot N.N."/>
        </authorList>
    </citation>
    <scope>NUCLEOTIDE SEQUENCE [LARGE SCALE GENOMIC DNA]</scope>
    <source>
        <strain evidence="6 8">DSM 2895</strain>
    </source>
</reference>
<evidence type="ECO:0000259" key="4">
    <source>
        <dbReference type="SMART" id="SM01008"/>
    </source>
</evidence>
<dbReference type="PANTHER" id="PTHR11908:SF132">
    <property type="entry name" value="ALDEHYDE OXIDASE 1-RELATED"/>
    <property type="match status" value="1"/>
</dbReference>
<keyword evidence="7" id="KW-1185">Reference proteome</keyword>
<dbReference type="PATRIC" id="fig|47500.8.peg.5037"/>
<evidence type="ECO:0000313" key="5">
    <source>
        <dbReference type="EMBL" id="KON97311.1"/>
    </source>
</evidence>